<dbReference type="InterPro" id="IPR001867">
    <property type="entry name" value="OmpR/PhoB-type_DNA-bd"/>
</dbReference>
<proteinExistence type="inferred from homology"/>
<dbReference type="SMART" id="SM00862">
    <property type="entry name" value="Trans_reg_C"/>
    <property type="match status" value="1"/>
</dbReference>
<keyword evidence="4 6" id="KW-0238">DNA-binding</keyword>
<dbReference type="InterPro" id="IPR011990">
    <property type="entry name" value="TPR-like_helical_dom_sf"/>
</dbReference>
<dbReference type="CDD" id="cd15831">
    <property type="entry name" value="BTAD"/>
    <property type="match status" value="1"/>
</dbReference>
<evidence type="ECO:0000313" key="9">
    <source>
        <dbReference type="EMBL" id="MDL2078751.1"/>
    </source>
</evidence>
<evidence type="ECO:0000256" key="4">
    <source>
        <dbReference type="ARBA" id="ARBA00023125"/>
    </source>
</evidence>
<dbReference type="InterPro" id="IPR027417">
    <property type="entry name" value="P-loop_NTPase"/>
</dbReference>
<keyword evidence="2" id="KW-0902">Two-component regulatory system</keyword>
<dbReference type="SMART" id="SM01043">
    <property type="entry name" value="BTAD"/>
    <property type="match status" value="1"/>
</dbReference>
<reference evidence="9 10" key="1">
    <citation type="submission" date="2023-05" db="EMBL/GenBank/DDBJ databases">
        <title>Streptomyces fuscus sp. nov., a brown-black pigment producing actinomyces isolated from dry sand of Sea duck farm.</title>
        <authorList>
            <person name="Xie J."/>
            <person name="Shen N."/>
        </authorList>
    </citation>
    <scope>NUCLEOTIDE SEQUENCE [LARGE SCALE GENOMIC DNA]</scope>
    <source>
        <strain evidence="9 10">GXMU-J15</strain>
    </source>
</reference>
<comment type="caution">
    <text evidence="9">The sequence shown here is derived from an EMBL/GenBank/DDBJ whole genome shotgun (WGS) entry which is preliminary data.</text>
</comment>
<evidence type="ECO:0000256" key="6">
    <source>
        <dbReference type="PROSITE-ProRule" id="PRU01091"/>
    </source>
</evidence>
<dbReference type="Pfam" id="PF00486">
    <property type="entry name" value="Trans_reg_C"/>
    <property type="match status" value="1"/>
</dbReference>
<accession>A0ABT7J1L5</accession>
<keyword evidence="3" id="KW-0805">Transcription regulation</keyword>
<dbReference type="SUPFAM" id="SSF48452">
    <property type="entry name" value="TPR-like"/>
    <property type="match status" value="1"/>
</dbReference>
<evidence type="ECO:0000256" key="7">
    <source>
        <dbReference type="SAM" id="MobiDB-lite"/>
    </source>
</evidence>
<dbReference type="PANTHER" id="PTHR35807">
    <property type="entry name" value="TRANSCRIPTIONAL REGULATOR REDD-RELATED"/>
    <property type="match status" value="1"/>
</dbReference>
<dbReference type="RefSeq" id="WP_285434013.1">
    <property type="nucleotide sequence ID" value="NZ_JASJUS010000018.1"/>
</dbReference>
<evidence type="ECO:0000259" key="8">
    <source>
        <dbReference type="PROSITE" id="PS51755"/>
    </source>
</evidence>
<feature type="region of interest" description="Disordered" evidence="7">
    <location>
        <begin position="617"/>
        <end position="659"/>
    </location>
</feature>
<dbReference type="Gene3D" id="1.10.10.10">
    <property type="entry name" value="Winged helix-like DNA-binding domain superfamily/Winged helix DNA-binding domain"/>
    <property type="match status" value="1"/>
</dbReference>
<feature type="compositionally biased region" description="Basic residues" evidence="7">
    <location>
        <begin position="833"/>
        <end position="842"/>
    </location>
</feature>
<evidence type="ECO:0000256" key="2">
    <source>
        <dbReference type="ARBA" id="ARBA00023012"/>
    </source>
</evidence>
<dbReference type="InterPro" id="IPR036388">
    <property type="entry name" value="WH-like_DNA-bd_sf"/>
</dbReference>
<keyword evidence="5" id="KW-0804">Transcription</keyword>
<feature type="compositionally biased region" description="Low complexity" evidence="7">
    <location>
        <begin position="822"/>
        <end position="832"/>
    </location>
</feature>
<dbReference type="EMBL" id="JASJUS010000018">
    <property type="protein sequence ID" value="MDL2078751.1"/>
    <property type="molecule type" value="Genomic_DNA"/>
</dbReference>
<feature type="region of interest" description="Disordered" evidence="7">
    <location>
        <begin position="802"/>
        <end position="842"/>
    </location>
</feature>
<organism evidence="9 10">
    <name type="scientific">Streptomyces fuscus</name>
    <dbReference type="NCBI Taxonomy" id="3048495"/>
    <lineage>
        <taxon>Bacteria</taxon>
        <taxon>Bacillati</taxon>
        <taxon>Actinomycetota</taxon>
        <taxon>Actinomycetes</taxon>
        <taxon>Kitasatosporales</taxon>
        <taxon>Streptomycetaceae</taxon>
        <taxon>Streptomyces</taxon>
    </lineage>
</organism>
<evidence type="ECO:0000256" key="3">
    <source>
        <dbReference type="ARBA" id="ARBA00023015"/>
    </source>
</evidence>
<feature type="DNA-binding region" description="OmpR/PhoB-type" evidence="6">
    <location>
        <begin position="3"/>
        <end position="106"/>
    </location>
</feature>
<comment type="similarity">
    <text evidence="1">Belongs to the AfsR/DnrI/RedD regulatory family.</text>
</comment>
<dbReference type="InterPro" id="IPR016032">
    <property type="entry name" value="Sig_transdc_resp-reg_C-effctor"/>
</dbReference>
<dbReference type="Pfam" id="PF03704">
    <property type="entry name" value="BTAD"/>
    <property type="match status" value="1"/>
</dbReference>
<dbReference type="Gene3D" id="1.25.40.10">
    <property type="entry name" value="Tetratricopeptide repeat domain"/>
    <property type="match status" value="1"/>
</dbReference>
<dbReference type="InterPro" id="IPR005158">
    <property type="entry name" value="BTAD"/>
</dbReference>
<dbReference type="Gene3D" id="3.40.50.300">
    <property type="entry name" value="P-loop containing nucleotide triphosphate hydrolases"/>
    <property type="match status" value="1"/>
</dbReference>
<dbReference type="PANTHER" id="PTHR35807:SF1">
    <property type="entry name" value="TRANSCRIPTIONAL REGULATOR REDD"/>
    <property type="match status" value="1"/>
</dbReference>
<feature type="domain" description="OmpR/PhoB-type" evidence="8">
    <location>
        <begin position="3"/>
        <end position="106"/>
    </location>
</feature>
<dbReference type="InterPro" id="IPR051677">
    <property type="entry name" value="AfsR-DnrI-RedD_regulator"/>
</dbReference>
<evidence type="ECO:0000313" key="10">
    <source>
        <dbReference type="Proteomes" id="UP001241926"/>
    </source>
</evidence>
<sequence>MTATATGLSELRIKVLGPLEIHVGGEPRTLTAPMARRALAVLLLDANHLVSVQALVEELWDEEPPRLARKTVQTYIYQLRQALKGSADGDTGERLETGSGGYRLTARPGELDLWEFEQRVNRARAALASGAPEDAARLLREGLALWRGEPFAGLEAGPLLAARIAQIGEARLAALELRIEADLQLGRHQGLVAELRRLTVDHPLDERFTAQLMIAAHRSGQRSTALDAYLRLRQRLVDELGIEPSERLRKLQQDILREVLPPAAKPERRPVPVASAPVVDQLPLETPDFVGREPELVRIAEGGAAVVTLLGPAGVGKTALAVRAARAMAGRFKDGLLYASLHDTADRPRSPEAVLRSLLDGLGVARQRQPEDAEGLAALFRAAARERALLVLLDDAAGAEQVLSLLPGGESCLTVVTSRVRLSLPGARRLTLGPLAAKDAEAFFVRLVGEARVAGHRSALHHVLTRLGGDPLMLRAVGELYAARPMWTLTDLAAGLVDDDRLVAELQDEACAAPSRAHSALDRLSPRLRGAVHRLTEAGPGPFDTERVERVLGLDTWTAQSLVGRLLDRHVLVLSDSAPGGPAMFRVPELIRVGVLARAGHGAEDWALAWEGHGAEDWADGTGPGRGDTARPRTGGAEAAGAGGLRGDAEGSEAPGGSVDVARAMGSRAGSADVARAGGGRVGSVDAVLSGSGRADAVDVARAGGLWGEADCSEAPAGSVDAVLCGSGRADAVDVARAGGLRGEAECSEAPAGSVDAVLCGSGRADAVDAVRSGGLRGEADYSEAPAGSVDVGRAGDGRVHAVEAGVDRPPVLGAGRRGSYGARPHGAVPGPARRRAVRTGS</sequence>
<dbReference type="SUPFAM" id="SSF52540">
    <property type="entry name" value="P-loop containing nucleoside triphosphate hydrolases"/>
    <property type="match status" value="1"/>
</dbReference>
<dbReference type="PRINTS" id="PR00364">
    <property type="entry name" value="DISEASERSIST"/>
</dbReference>
<dbReference type="PROSITE" id="PS51755">
    <property type="entry name" value="OMPR_PHOB"/>
    <property type="match status" value="1"/>
</dbReference>
<gene>
    <name evidence="9" type="ORF">QNN03_20150</name>
</gene>
<keyword evidence="10" id="KW-1185">Reference proteome</keyword>
<evidence type="ECO:0000256" key="1">
    <source>
        <dbReference type="ARBA" id="ARBA00005820"/>
    </source>
</evidence>
<dbReference type="SUPFAM" id="SSF46894">
    <property type="entry name" value="C-terminal effector domain of the bipartite response regulators"/>
    <property type="match status" value="1"/>
</dbReference>
<name>A0ABT7J1L5_9ACTN</name>
<protein>
    <submittedName>
        <fullName evidence="9">BTAD domain-containing putative transcriptional regulator</fullName>
    </submittedName>
</protein>
<dbReference type="Proteomes" id="UP001241926">
    <property type="component" value="Unassembled WGS sequence"/>
</dbReference>
<evidence type="ECO:0000256" key="5">
    <source>
        <dbReference type="ARBA" id="ARBA00023163"/>
    </source>
</evidence>